<comment type="subcellular location">
    <subcellularLocation>
        <location evidence="1">Cell membrane</location>
        <topology evidence="1">Multi-pass membrane protein</topology>
    </subcellularLocation>
</comment>
<gene>
    <name evidence="8" type="ORF">MNB_SV-5-1557</name>
</gene>
<dbReference type="GO" id="GO:0005886">
    <property type="term" value="C:plasma membrane"/>
    <property type="evidence" value="ECO:0007669"/>
    <property type="project" value="UniProtKB-SubCell"/>
</dbReference>
<dbReference type="PANTHER" id="PTHR43478:SF1">
    <property type="entry name" value="NA+_H+ ANTIPORTER NHAC-LIKE C-TERMINAL DOMAIN-CONTAINING PROTEIN"/>
    <property type="match status" value="1"/>
</dbReference>
<evidence type="ECO:0000256" key="6">
    <source>
        <dbReference type="SAM" id="Phobius"/>
    </source>
</evidence>
<keyword evidence="4 6" id="KW-1133">Transmembrane helix</keyword>
<dbReference type="PANTHER" id="PTHR43478">
    <property type="entry name" value="NA+/H+ ANTIPORTER-RELATED"/>
    <property type="match status" value="1"/>
</dbReference>
<feature type="transmembrane region" description="Helical" evidence="6">
    <location>
        <begin position="107"/>
        <end position="133"/>
    </location>
</feature>
<name>A0A1W1EEW5_9ZZZZ</name>
<feature type="transmembrane region" description="Helical" evidence="6">
    <location>
        <begin position="352"/>
        <end position="370"/>
    </location>
</feature>
<evidence type="ECO:0000256" key="4">
    <source>
        <dbReference type="ARBA" id="ARBA00022989"/>
    </source>
</evidence>
<feature type="transmembrane region" description="Helical" evidence="6">
    <location>
        <begin position="154"/>
        <end position="179"/>
    </location>
</feature>
<organism evidence="8">
    <name type="scientific">hydrothermal vent metagenome</name>
    <dbReference type="NCBI Taxonomy" id="652676"/>
    <lineage>
        <taxon>unclassified sequences</taxon>
        <taxon>metagenomes</taxon>
        <taxon>ecological metagenomes</taxon>
    </lineage>
</organism>
<evidence type="ECO:0000256" key="5">
    <source>
        <dbReference type="ARBA" id="ARBA00023136"/>
    </source>
</evidence>
<reference evidence="8" key="1">
    <citation type="submission" date="2016-10" db="EMBL/GenBank/DDBJ databases">
        <authorList>
            <person name="de Groot N.N."/>
        </authorList>
    </citation>
    <scope>NUCLEOTIDE SEQUENCE</scope>
</reference>
<feature type="transmembrane region" description="Helical" evidence="6">
    <location>
        <begin position="437"/>
        <end position="457"/>
    </location>
</feature>
<protein>
    <submittedName>
        <fullName evidence="8">Na+/H+ antiporter</fullName>
    </submittedName>
</protein>
<evidence type="ECO:0000256" key="2">
    <source>
        <dbReference type="ARBA" id="ARBA00022475"/>
    </source>
</evidence>
<feature type="transmembrane region" description="Helical" evidence="6">
    <location>
        <begin position="45"/>
        <end position="64"/>
    </location>
</feature>
<evidence type="ECO:0000313" key="8">
    <source>
        <dbReference type="EMBL" id="SFZ98574.1"/>
    </source>
</evidence>
<feature type="transmembrane region" description="Helical" evidence="6">
    <location>
        <begin position="12"/>
        <end position="39"/>
    </location>
</feature>
<evidence type="ECO:0000259" key="7">
    <source>
        <dbReference type="Pfam" id="PF03553"/>
    </source>
</evidence>
<feature type="transmembrane region" description="Helical" evidence="6">
    <location>
        <begin position="71"/>
        <end position="95"/>
    </location>
</feature>
<dbReference type="InterPro" id="IPR018461">
    <property type="entry name" value="Na/H_Antiport_NhaC-like_C"/>
</dbReference>
<keyword evidence="5 6" id="KW-0472">Membrane</keyword>
<evidence type="ECO:0000256" key="1">
    <source>
        <dbReference type="ARBA" id="ARBA00004651"/>
    </source>
</evidence>
<proteinExistence type="predicted"/>
<sequence length="459" mass="49112">MEYGIISIAIPLLTIILAIITKDVIVSLIGGIFVGFLVLNSYNPFDAFVSLFDGVIALFAEGWIAKSIFFILLVGAIIQLLTLSGAVDSFVAYLSKKSKKIDSPTGAMMLAYIIGIVIFIESSITSLVSGTVAKPLCDKNGVSREKLAYICDSTSAPICSIIPLNGWGALLLGLIVASIESNVISGDGVSLLIASIPYNFYAFFTLAIVLAVIYFDFNIGPMKKAVAKPYIETMQKENIKATPWKMLLPILVLILMMPIALYITGKGDIFKGSGSTSVYYAVIVTLIFMYIYFVFGKTLSHKEYFKGLYAGISDMIPVGLIMVFALLIGKVIGELGTAKYLAELLTGNISPIFIPLFIFWVASITAFSTGTSWGTFSIMMPIGLALGATMGLDIPLVIAAVISGGIFGDHASPISDTTIISAMAADCDHIEHVRTQIPYALLGGVLSSIAFLLAGWITI</sequence>
<feature type="transmembrane region" description="Helical" evidence="6">
    <location>
        <begin position="246"/>
        <end position="265"/>
    </location>
</feature>
<accession>A0A1W1EEW5</accession>
<feature type="transmembrane region" description="Helical" evidence="6">
    <location>
        <begin position="191"/>
        <end position="215"/>
    </location>
</feature>
<feature type="transmembrane region" description="Helical" evidence="6">
    <location>
        <begin position="382"/>
        <end position="407"/>
    </location>
</feature>
<feature type="transmembrane region" description="Helical" evidence="6">
    <location>
        <begin position="277"/>
        <end position="295"/>
    </location>
</feature>
<dbReference type="EMBL" id="FPKX01000055">
    <property type="protein sequence ID" value="SFZ98574.1"/>
    <property type="molecule type" value="Genomic_DNA"/>
</dbReference>
<keyword evidence="2" id="KW-1003">Cell membrane</keyword>
<dbReference type="AlphaFoldDB" id="A0A1W1EEW5"/>
<feature type="domain" description="Na+/H+ antiporter NhaC-like C-terminal" evidence="7">
    <location>
        <begin position="167"/>
        <end position="456"/>
    </location>
</feature>
<dbReference type="Pfam" id="PF03553">
    <property type="entry name" value="Na_H_antiporter"/>
    <property type="match status" value="1"/>
</dbReference>
<evidence type="ECO:0000256" key="3">
    <source>
        <dbReference type="ARBA" id="ARBA00022692"/>
    </source>
</evidence>
<keyword evidence="3 6" id="KW-0812">Transmembrane</keyword>
<feature type="transmembrane region" description="Helical" evidence="6">
    <location>
        <begin position="307"/>
        <end position="332"/>
    </location>
</feature>